<dbReference type="eggNOG" id="COG4067">
    <property type="taxonomic scope" value="Bacteria"/>
</dbReference>
<accession>D5EQ93</accession>
<keyword evidence="4" id="KW-1185">Reference proteome</keyword>
<dbReference type="InterPro" id="IPR021109">
    <property type="entry name" value="Peptidase_aspartic_dom_sf"/>
</dbReference>
<dbReference type="STRING" id="583355.Caka_0837"/>
<dbReference type="SUPFAM" id="SSF50630">
    <property type="entry name" value="Acid proteases"/>
    <property type="match status" value="1"/>
</dbReference>
<proteinExistence type="predicted"/>
<dbReference type="RefSeq" id="WP_013042585.1">
    <property type="nucleotide sequence ID" value="NC_014008.1"/>
</dbReference>
<protein>
    <recommendedName>
        <fullName evidence="2">Retropepsin-like aspartic endopeptidase domain-containing protein</fullName>
    </recommendedName>
</protein>
<evidence type="ECO:0000313" key="4">
    <source>
        <dbReference type="Proteomes" id="UP000000925"/>
    </source>
</evidence>
<dbReference type="HOGENOM" id="CLU_099424_0_2_0"/>
<evidence type="ECO:0000256" key="1">
    <source>
        <dbReference type="SAM" id="SignalP"/>
    </source>
</evidence>
<organism evidence="3 4">
    <name type="scientific">Coraliomargarita akajimensis (strain DSM 45221 / IAM 15411 / JCM 23193 / KCTC 12865 / 04OKA010-24)</name>
    <dbReference type="NCBI Taxonomy" id="583355"/>
    <lineage>
        <taxon>Bacteria</taxon>
        <taxon>Pseudomonadati</taxon>
        <taxon>Verrucomicrobiota</taxon>
        <taxon>Opitutia</taxon>
        <taxon>Puniceicoccales</taxon>
        <taxon>Coraliomargaritaceae</taxon>
        <taxon>Coraliomargarita</taxon>
    </lineage>
</organism>
<dbReference type="KEGG" id="caa:Caka_0837"/>
<dbReference type="PANTHER" id="PTHR38037">
    <property type="entry name" value="ZN_PROTEASE DOMAIN-CONTAINING PROTEIN"/>
    <property type="match status" value="1"/>
</dbReference>
<keyword evidence="1" id="KW-0732">Signal</keyword>
<dbReference type="Proteomes" id="UP000000925">
    <property type="component" value="Chromosome"/>
</dbReference>
<feature type="signal peptide" evidence="1">
    <location>
        <begin position="1"/>
        <end position="22"/>
    </location>
</feature>
<dbReference type="Gene3D" id="2.40.70.10">
    <property type="entry name" value="Acid Proteases"/>
    <property type="match status" value="1"/>
</dbReference>
<dbReference type="AlphaFoldDB" id="D5EQ93"/>
<reference evidence="3 4" key="1">
    <citation type="journal article" date="2010" name="Stand. Genomic Sci.">
        <title>Complete genome sequence of Coraliomargarita akajimensis type strain (04OKA010-24).</title>
        <authorList>
            <person name="Mavromatis K."/>
            <person name="Abt B."/>
            <person name="Brambilla E."/>
            <person name="Lapidus A."/>
            <person name="Copeland A."/>
            <person name="Deshpande S."/>
            <person name="Nolan M."/>
            <person name="Lucas S."/>
            <person name="Tice H."/>
            <person name="Cheng J.F."/>
            <person name="Han C."/>
            <person name="Detter J.C."/>
            <person name="Woyke T."/>
            <person name="Goodwin L."/>
            <person name="Pitluck S."/>
            <person name="Held B."/>
            <person name="Brettin T."/>
            <person name="Tapia R."/>
            <person name="Ivanova N."/>
            <person name="Mikhailova N."/>
            <person name="Pati A."/>
            <person name="Liolios K."/>
            <person name="Chen A."/>
            <person name="Palaniappan K."/>
            <person name="Land M."/>
            <person name="Hauser L."/>
            <person name="Chang Y.J."/>
            <person name="Jeffries C.D."/>
            <person name="Rohde M."/>
            <person name="Goker M."/>
            <person name="Bristow J."/>
            <person name="Eisen J.A."/>
            <person name="Markowitz V."/>
            <person name="Hugenholtz P."/>
            <person name="Klenk H.P."/>
            <person name="Kyrpides N.C."/>
        </authorList>
    </citation>
    <scope>NUCLEOTIDE SEQUENCE [LARGE SCALE GENOMIC DNA]</scope>
    <source>
        <strain evidence="4">DSM 45221 / IAM 15411 / JCM 23193 / KCTC 12865</strain>
    </source>
</reference>
<evidence type="ECO:0000259" key="2">
    <source>
        <dbReference type="Pfam" id="PF05618"/>
    </source>
</evidence>
<dbReference type="PANTHER" id="PTHR38037:SF2">
    <property type="entry name" value="ATP-DEPENDENT ZINC PROTEASE DOMAIN-CONTAINING PROTEIN-RELATED"/>
    <property type="match status" value="1"/>
</dbReference>
<dbReference type="Pfam" id="PF05618">
    <property type="entry name" value="Zn_protease"/>
    <property type="match status" value="1"/>
</dbReference>
<dbReference type="EMBL" id="CP001998">
    <property type="protein sequence ID" value="ADE53861.1"/>
    <property type="molecule type" value="Genomic_DNA"/>
</dbReference>
<name>D5EQ93_CORAD</name>
<dbReference type="PROSITE" id="PS51257">
    <property type="entry name" value="PROKAR_LIPOPROTEIN"/>
    <property type="match status" value="1"/>
</dbReference>
<evidence type="ECO:0000313" key="3">
    <source>
        <dbReference type="EMBL" id="ADE53861.1"/>
    </source>
</evidence>
<feature type="chain" id="PRO_5003070949" description="Retropepsin-like aspartic endopeptidase domain-containing protein" evidence="1">
    <location>
        <begin position="23"/>
        <end position="178"/>
    </location>
</feature>
<sequence>MNLLKSARSVLFCSCLLLPVLAWVGCQSTDCWLSQRKVIGETAYIRIAEIDHALEARIDTGARTTSIHALNIQIENDAGDFDANVGKTVRFDIVDAEGTQFPQQATIEGVTVVRNAQGVEQRYYVPMTLSWSGVEKVIQVNLRDRSAMTYKLLIGRDWLADDFLVNVDLADTAVDFSD</sequence>
<gene>
    <name evidence="3" type="ordered locus">Caka_0837</name>
</gene>
<dbReference type="OrthoDB" id="9782977at2"/>
<dbReference type="InterPro" id="IPR008503">
    <property type="entry name" value="Asp_endopeptidase"/>
</dbReference>
<feature type="domain" description="Retropepsin-like aspartic endopeptidase" evidence="2">
    <location>
        <begin position="38"/>
        <end position="170"/>
    </location>
</feature>